<dbReference type="Proteomes" id="UP000195120">
    <property type="component" value="Unassembled WGS sequence"/>
</dbReference>
<name>A0A9X6QN85_BACTU</name>
<protein>
    <submittedName>
        <fullName evidence="2">Fusion protein (Includes pXO2-28-29-30)</fullName>
    </submittedName>
</protein>
<sequence>MVVKRGGIRLWFRRSFSLLFVVMLLFGSLADFVSIGHAESISDQKQAQEKKTDDVTVLQEKSDLKSTEINLNEVVVANGKKGSELFDFEAFIKPSDIVDGTAPFDSNDEAGNDSSPNNGIVRTFDTVTYPLKVTINPKKNETLKNIKMKITGTLENGITNKRVNAKFAVGGKEDLEKGIVSFDMEYTLKETGNSLMIPVTVEVQGAEHGLKLKPNIKIQVISVDGKDIANENVSQSFDGISPVTTSGKVNVKARFTASYGGMPRLDYKVYDPNAKEDDRTIIYPVALDLFVNNLPNRTDLRGATFPAGKINYHFNFSGKVDWDYKSLGAETLNFEGRDKPIKIFNYQAIDKIVDKVPQEGTESFEIGMKGYKDPRTETANSPKSYIPKDKWNASDIDKYTIDSVWDSGKVRLNKPEITKDRVGYTGSIEDYVIGSTFPTMMSRPGYSVIPTFGKNEKAFSSTRFLIHSTNEYYPVLGKNNKDNLPNNVYYYLEFVIDSYEDGKGNTIPYNTVGRYTLTERNNPKGAYSIQTTFHTTDHKELGTPNVGYSAVSKGDPTVIVGQNVKVVSHLNVRAVTEGGTTMIYKWNTDSFYLSKNGAETAKKNMLNEGYPNTSAGRVTNSDKQKIYFGISKKGDNSFETLTQNKDEDYDWYSAYDEARKNGEVAAIKNDINASMGDGEVVAWNIPLEVKTKKIGSVNEKGTPNITVTDSIVYPSADRKVGYRVRGEGKYNNFTEYDEKGNITKLQSPVGSTVNFETLGIMNGETSSDVKTNKNTYYSSDNVSVTVDNLVKLPDAMDYNSLDEKVEMRVKIPKGLDYVVGSAKYGDQYVEPKIEQQNDGSNHLIWHDTLTRGNKTLKKINFETRINPVLLPQGNQVGLEIKNVLSSAMDTRAEKFRTSSKNISVVKIGMVGVSETLEKVTGKKNSDYVVGVQPYTTIKDESHIKALTYVPRNKDHNGSAFNGVTFLRQITLENANNKNVEIWLNNSFVESNNPNKIDLRSNGWYRYTGEQDLSKVVSIFLYINDSLSSSDIVKMNLVYGTHKNEFGDFYVSKTVVNTSVDYKLSPVSNQVKYTIVADANLGLRKIRIDTAPADIGLPVIVRLDKDIIYEDSNKSNVAVNLYDKADNKLVDSKLYTIEELPEEIKFKVDPKFLKKNNKRNYEVRFEKVNKESIFIVDGKGKVDTDGYTSSEETVKANAKTSAELKYKGVIMTEREVGREMEIFYETLTIPLKQLPKQKTGYGFELKPLVSYTNELAVPYDVKANALVDKRLIDSHLNYEKKGDQMVVPLEEAEKTGSTDKKNTDYLFELPHINVEQKTGNLFTDQQVKDHDPRIKNAIKDGKRKLYVPIWADLGEYNVLIASGIPIGTNKVNFEVTQPLSLYAYMYGTIGSQTLKDDELLLEPVDPKNPFSNGKPPSGWSDEDVAWLKQ</sequence>
<gene>
    <name evidence="2" type="ORF">BK741_18600</name>
</gene>
<comment type="caution">
    <text evidence="2">The sequence shown here is derived from an EMBL/GenBank/DDBJ whole genome shotgun (WGS) entry which is preliminary data.</text>
</comment>
<reference evidence="2 3" key="1">
    <citation type="submission" date="2016-10" db="EMBL/GenBank/DDBJ databases">
        <title>Comparative genomics of Bacillus thuringiensis reveals a path to pathogens against multiple invertebrate hosts.</title>
        <authorList>
            <person name="Zheng J."/>
            <person name="Gao Q."/>
            <person name="Liu H."/>
            <person name="Peng D."/>
            <person name="Ruan L."/>
            <person name="Sun M."/>
        </authorList>
    </citation>
    <scope>NUCLEOTIDE SEQUENCE [LARGE SCALE GENOMIC DNA]</scope>
    <source>
        <strain evidence="2">BGSC 4BW1</strain>
    </source>
</reference>
<evidence type="ECO:0000313" key="2">
    <source>
        <dbReference type="EMBL" id="OUB46641.1"/>
    </source>
</evidence>
<feature type="region of interest" description="Disordered" evidence="1">
    <location>
        <begin position="1401"/>
        <end position="1428"/>
    </location>
</feature>
<dbReference type="EMBL" id="MOOP01000102">
    <property type="protein sequence ID" value="OUB46641.1"/>
    <property type="molecule type" value="Genomic_DNA"/>
</dbReference>
<evidence type="ECO:0000256" key="1">
    <source>
        <dbReference type="SAM" id="MobiDB-lite"/>
    </source>
</evidence>
<evidence type="ECO:0000313" key="3">
    <source>
        <dbReference type="Proteomes" id="UP000195120"/>
    </source>
</evidence>
<organism evidence="2 3">
    <name type="scientific">Bacillus thuringiensis serovar iberica</name>
    <dbReference type="NCBI Taxonomy" id="180866"/>
    <lineage>
        <taxon>Bacteria</taxon>
        <taxon>Bacillati</taxon>
        <taxon>Bacillota</taxon>
        <taxon>Bacilli</taxon>
        <taxon>Bacillales</taxon>
        <taxon>Bacillaceae</taxon>
        <taxon>Bacillus</taxon>
        <taxon>Bacillus cereus group</taxon>
    </lineage>
</organism>
<proteinExistence type="predicted"/>
<accession>A0A9X6QN85</accession>
<feature type="compositionally biased region" description="Acidic residues" evidence="1">
    <location>
        <begin position="1419"/>
        <end position="1428"/>
    </location>
</feature>